<evidence type="ECO:0000313" key="1">
    <source>
        <dbReference type="EMBL" id="AYG03444.1"/>
    </source>
</evidence>
<protein>
    <submittedName>
        <fullName evidence="1">Uncharacterized protein</fullName>
    </submittedName>
</protein>
<dbReference type="KEGG" id="gry:D7I44_07765"/>
<evidence type="ECO:0000313" key="2">
    <source>
        <dbReference type="Proteomes" id="UP000275069"/>
    </source>
</evidence>
<accession>A0A387BN43</accession>
<dbReference type="AlphaFoldDB" id="A0A387BN43"/>
<keyword evidence="2" id="KW-1185">Reference proteome</keyword>
<gene>
    <name evidence="1" type="ORF">D7I44_07765</name>
</gene>
<dbReference type="Proteomes" id="UP000275069">
    <property type="component" value="Chromosome"/>
</dbReference>
<organism evidence="1 2">
    <name type="scientific">Gryllotalpicola protaetiae</name>
    <dbReference type="NCBI Taxonomy" id="2419771"/>
    <lineage>
        <taxon>Bacteria</taxon>
        <taxon>Bacillati</taxon>
        <taxon>Actinomycetota</taxon>
        <taxon>Actinomycetes</taxon>
        <taxon>Micrococcales</taxon>
        <taxon>Microbacteriaceae</taxon>
        <taxon>Gryllotalpicola</taxon>
    </lineage>
</organism>
<name>A0A387BN43_9MICO</name>
<proteinExistence type="predicted"/>
<dbReference type="RefSeq" id="WP_120788976.1">
    <property type="nucleotide sequence ID" value="NZ_CP032624.1"/>
</dbReference>
<sequence length="113" mass="12480">MLLSTVDSLDKTYNDGTRITDLAFRDSVEWTALCAELHALLAAAPEWVLDVAELLAGFHSQKWTPASVLTVSRQLGVAQDRAAEMIDETRTYLRAAILDRPLIDLALVGIEVR</sequence>
<dbReference type="EMBL" id="CP032624">
    <property type="protein sequence ID" value="AYG03444.1"/>
    <property type="molecule type" value="Genomic_DNA"/>
</dbReference>
<reference evidence="1 2" key="1">
    <citation type="submission" date="2018-09" db="EMBL/GenBank/DDBJ databases">
        <title>Genome sequencing of strain 2DFW10M-5.</title>
        <authorList>
            <person name="Heo J."/>
            <person name="Kim S.-J."/>
            <person name="Kwon S.-W."/>
        </authorList>
    </citation>
    <scope>NUCLEOTIDE SEQUENCE [LARGE SCALE GENOMIC DNA]</scope>
    <source>
        <strain evidence="1 2">2DFW10M-5</strain>
    </source>
</reference>